<dbReference type="InterPro" id="IPR026444">
    <property type="entry name" value="Secre_tail"/>
</dbReference>
<dbReference type="SUPFAM" id="SSF110296">
    <property type="entry name" value="Oligoxyloglucan reducing end-specific cellobiohydrolase"/>
    <property type="match status" value="1"/>
</dbReference>
<dbReference type="PANTHER" id="PTHR47199">
    <property type="entry name" value="PHOTOSYSTEM II STABILITY/ASSEMBLY FACTOR HCF136, CHLOROPLASTIC"/>
    <property type="match status" value="1"/>
</dbReference>
<dbReference type="GO" id="GO:0009523">
    <property type="term" value="C:photosystem II"/>
    <property type="evidence" value="ECO:0007669"/>
    <property type="project" value="UniProtKB-KW"/>
</dbReference>
<organism evidence="5 6">
    <name type="scientific">Flavobacterium psychrophilum</name>
    <dbReference type="NCBI Taxonomy" id="96345"/>
    <lineage>
        <taxon>Bacteria</taxon>
        <taxon>Pseudomonadati</taxon>
        <taxon>Bacteroidota</taxon>
        <taxon>Flavobacteriia</taxon>
        <taxon>Flavobacteriales</taxon>
        <taxon>Flavobacteriaceae</taxon>
        <taxon>Flavobacterium</taxon>
    </lineage>
</organism>
<evidence type="ECO:0000256" key="2">
    <source>
        <dbReference type="ARBA" id="ARBA00022729"/>
    </source>
</evidence>
<keyword evidence="2" id="KW-0732">Signal</keyword>
<evidence type="ECO:0000256" key="1">
    <source>
        <dbReference type="ARBA" id="ARBA00022531"/>
    </source>
</evidence>
<evidence type="ECO:0000259" key="4">
    <source>
        <dbReference type="Pfam" id="PF14870"/>
    </source>
</evidence>
<dbReference type="Proteomes" id="UP000596329">
    <property type="component" value="Chromosome"/>
</dbReference>
<protein>
    <submittedName>
        <fullName evidence="5">T9SS type A sorting domain-containing protein</fullName>
    </submittedName>
</protein>
<keyword evidence="3" id="KW-0604">Photosystem II</keyword>
<evidence type="ECO:0000313" key="6">
    <source>
        <dbReference type="Proteomes" id="UP000596329"/>
    </source>
</evidence>
<evidence type="ECO:0000256" key="3">
    <source>
        <dbReference type="ARBA" id="ARBA00023276"/>
    </source>
</evidence>
<dbReference type="RefSeq" id="WP_203096229.1">
    <property type="nucleotide sequence ID" value="NZ_CP059075.1"/>
</dbReference>
<dbReference type="NCBIfam" id="TIGR04183">
    <property type="entry name" value="Por_Secre_tail"/>
    <property type="match status" value="1"/>
</dbReference>
<feature type="domain" description="Photosynthesis system II assembly factor Ycf48/Hcf136-like" evidence="4">
    <location>
        <begin position="19"/>
        <end position="153"/>
    </location>
</feature>
<keyword evidence="1" id="KW-0602">Photosynthesis</keyword>
<dbReference type="InterPro" id="IPR015943">
    <property type="entry name" value="WD40/YVTN_repeat-like_dom_sf"/>
</dbReference>
<proteinExistence type="predicted"/>
<reference evidence="5 6" key="1">
    <citation type="submission" date="2020-07" db="EMBL/GenBank/DDBJ databases">
        <title>Genomic characterization of Flavobacterium psychrophilum strains.</title>
        <authorList>
            <person name="Castillo D."/>
            <person name="Jorgensen J."/>
            <person name="Middelboe M."/>
        </authorList>
    </citation>
    <scope>NUCLEOTIDE SEQUENCE [LARGE SCALE GENOMIC DNA]</scope>
    <source>
        <strain evidence="5 6">FPS-R7</strain>
    </source>
</reference>
<evidence type="ECO:0000313" key="5">
    <source>
        <dbReference type="EMBL" id="QRE04903.1"/>
    </source>
</evidence>
<accession>A0A7U2NH27</accession>
<dbReference type="InterPro" id="IPR028203">
    <property type="entry name" value="PSII_CF48-like_dom"/>
</dbReference>
<dbReference type="PANTHER" id="PTHR47199:SF2">
    <property type="entry name" value="PHOTOSYSTEM II STABILITY_ASSEMBLY FACTOR HCF136, CHLOROPLASTIC"/>
    <property type="match status" value="1"/>
</dbReference>
<dbReference type="GO" id="GO:0015979">
    <property type="term" value="P:photosynthesis"/>
    <property type="evidence" value="ECO:0007669"/>
    <property type="project" value="UniProtKB-KW"/>
</dbReference>
<dbReference type="Gene3D" id="2.130.10.10">
    <property type="entry name" value="YVTN repeat-like/Quinoprotein amine dehydrogenase"/>
    <property type="match status" value="1"/>
</dbReference>
<name>A0A7U2NH27_FLAPS</name>
<gene>
    <name evidence="5" type="ORF">H0H26_04755</name>
</gene>
<dbReference type="AlphaFoldDB" id="A0A7U2NH27"/>
<sequence length="402" mass="46034">MNKIYLSYLLLFTNLLFSQNTWKSKYLFQDNFSNNDLVFVTTEKGFVSGFGNDGKASIYYTSDGGVNWSEIFKTNNVSFQLSGLYFIDENIGWAVQGQKIYKTINNGSSWSNISLNNSQNGTLRKIFFKDQNNGILTTTLGILTTNDGGNNWTLNQMFDINNNILILSDFSIDKSTGNGFAIVNDKYIYETTNYGVNWIQKFTMQPTNSSQTHKLNRIDYRGLAVGEYYYGSLGYDGTSFLKTNNVWTKLTNNFIRFATASSFSDNLFFGYSENKIYDVVTKNISYNLPNNDYISKFFFINNMGYAIGNKSLYKYDSSVLSNNSFNYDKDINAINIENKSILFKTSILDPISYSVYDISGKLILKEENIILENKILIFKNTGIYIVKIFHNREIITKKLLIN</sequence>
<dbReference type="EMBL" id="CP059075">
    <property type="protein sequence ID" value="QRE04903.1"/>
    <property type="molecule type" value="Genomic_DNA"/>
</dbReference>
<dbReference type="Pfam" id="PF14870">
    <property type="entry name" value="PSII_BNR"/>
    <property type="match status" value="1"/>
</dbReference>